<feature type="transmembrane region" description="Helical" evidence="9">
    <location>
        <begin position="271"/>
        <end position="292"/>
    </location>
</feature>
<dbReference type="Pfam" id="PF00001">
    <property type="entry name" value="7tm_1"/>
    <property type="match status" value="1"/>
</dbReference>
<dbReference type="InterPro" id="IPR000276">
    <property type="entry name" value="GPCR_Rhodpsn"/>
</dbReference>
<protein>
    <recommendedName>
        <fullName evidence="10">G-protein coupled receptors family 1 profile domain-containing protein</fullName>
    </recommendedName>
</protein>
<keyword evidence="4 8" id="KW-0297">G-protein coupled receptor</keyword>
<dbReference type="Gene3D" id="1.20.1070.10">
    <property type="entry name" value="Rhodopsin 7-helix transmembrane proteins"/>
    <property type="match status" value="1"/>
</dbReference>
<sequence>MYEEIPERSPAAKAVEISILLLIDAAALFGNLLVCIASYKNKSLRTSTNVYIIALAIMDILTACVTAPLSLGAIMKGRWIFGDTGCRVQGFFTHFLIYSSMHILALTAVNRYFRIVNTRYYKRVFGGCRPVLYLLGVWTSVALIVSLPPSLGFADFAFEPGVSLYLCILDFNTSTGEHAFLFIVLFLYVVLSMAIIIASYISVSKTIRHHNLHLQTTIVLNHRLGHLSVEEIKITRTLFILVMAFAVLWIPVYSVVSIIRTGLGGEMTDAGSIIATYLIFLSSAINPYIYAFNHRSYRNEFKKILSWK</sequence>
<evidence type="ECO:0000256" key="5">
    <source>
        <dbReference type="ARBA" id="ARBA00023136"/>
    </source>
</evidence>
<dbReference type="EMBL" id="DS469610">
    <property type="protein sequence ID" value="EDO39243.1"/>
    <property type="molecule type" value="Genomic_DNA"/>
</dbReference>
<dbReference type="GO" id="GO:0071482">
    <property type="term" value="P:cellular response to light stimulus"/>
    <property type="evidence" value="ECO:0000318"/>
    <property type="project" value="GO_Central"/>
</dbReference>
<comment type="similarity">
    <text evidence="8">Belongs to the G-protein coupled receptor 1 family.</text>
</comment>
<dbReference type="PROSITE" id="PS00237">
    <property type="entry name" value="G_PROTEIN_RECEP_F1_1"/>
    <property type="match status" value="1"/>
</dbReference>
<keyword evidence="12" id="KW-1185">Reference proteome</keyword>
<feature type="transmembrane region" description="Helical" evidence="9">
    <location>
        <begin position="51"/>
        <end position="71"/>
    </location>
</feature>
<evidence type="ECO:0000256" key="9">
    <source>
        <dbReference type="SAM" id="Phobius"/>
    </source>
</evidence>
<keyword evidence="3 9" id="KW-1133">Transmembrane helix</keyword>
<evidence type="ECO:0000256" key="7">
    <source>
        <dbReference type="ARBA" id="ARBA00023224"/>
    </source>
</evidence>
<organism evidence="11 12">
    <name type="scientific">Nematostella vectensis</name>
    <name type="common">Starlet sea anemone</name>
    <dbReference type="NCBI Taxonomy" id="45351"/>
    <lineage>
        <taxon>Eukaryota</taxon>
        <taxon>Metazoa</taxon>
        <taxon>Cnidaria</taxon>
        <taxon>Anthozoa</taxon>
        <taxon>Hexacorallia</taxon>
        <taxon>Actiniaria</taxon>
        <taxon>Edwardsiidae</taxon>
        <taxon>Nematostella</taxon>
    </lineage>
</organism>
<dbReference type="STRING" id="45351.A7SAM1"/>
<feature type="transmembrane region" description="Helical" evidence="9">
    <location>
        <begin position="17"/>
        <end position="39"/>
    </location>
</feature>
<gene>
    <name evidence="11" type="ORF">NEMVEDRAFT_v1g111229</name>
</gene>
<dbReference type="SUPFAM" id="SSF81321">
    <property type="entry name" value="Family A G protein-coupled receptor-like"/>
    <property type="match status" value="1"/>
</dbReference>
<evidence type="ECO:0000256" key="3">
    <source>
        <dbReference type="ARBA" id="ARBA00022989"/>
    </source>
</evidence>
<keyword evidence="5 9" id="KW-0472">Membrane</keyword>
<evidence type="ECO:0000256" key="1">
    <source>
        <dbReference type="ARBA" id="ARBA00004141"/>
    </source>
</evidence>
<dbReference type="GO" id="GO:0005886">
    <property type="term" value="C:plasma membrane"/>
    <property type="evidence" value="ECO:0000318"/>
    <property type="project" value="GO_Central"/>
</dbReference>
<evidence type="ECO:0000256" key="6">
    <source>
        <dbReference type="ARBA" id="ARBA00023170"/>
    </source>
</evidence>
<feature type="transmembrane region" description="Helical" evidence="9">
    <location>
        <begin position="179"/>
        <end position="203"/>
    </location>
</feature>
<dbReference type="GO" id="GO:0007602">
    <property type="term" value="P:phototransduction"/>
    <property type="evidence" value="ECO:0000318"/>
    <property type="project" value="GO_Central"/>
</dbReference>
<feature type="domain" description="G-protein coupled receptors family 1 profile" evidence="10">
    <location>
        <begin position="30"/>
        <end position="290"/>
    </location>
</feature>
<evidence type="ECO:0000259" key="10">
    <source>
        <dbReference type="PROSITE" id="PS50262"/>
    </source>
</evidence>
<dbReference type="PROSITE" id="PS50262">
    <property type="entry name" value="G_PROTEIN_RECEP_F1_2"/>
    <property type="match status" value="1"/>
</dbReference>
<dbReference type="InParanoid" id="A7SAM1"/>
<evidence type="ECO:0000256" key="8">
    <source>
        <dbReference type="RuleBase" id="RU000688"/>
    </source>
</evidence>
<dbReference type="PANTHER" id="PTHR24240">
    <property type="entry name" value="OPSIN"/>
    <property type="match status" value="1"/>
</dbReference>
<dbReference type="Proteomes" id="UP000001593">
    <property type="component" value="Unassembled WGS sequence"/>
</dbReference>
<evidence type="ECO:0000313" key="11">
    <source>
        <dbReference type="EMBL" id="EDO39243.1"/>
    </source>
</evidence>
<evidence type="ECO:0000313" key="12">
    <source>
        <dbReference type="Proteomes" id="UP000001593"/>
    </source>
</evidence>
<accession>A7SAM1</accession>
<proteinExistence type="inferred from homology"/>
<dbReference type="SMART" id="SM01381">
    <property type="entry name" value="7TM_GPCR_Srsx"/>
    <property type="match status" value="1"/>
</dbReference>
<feature type="transmembrane region" description="Helical" evidence="9">
    <location>
        <begin position="91"/>
        <end position="110"/>
    </location>
</feature>
<dbReference type="GO" id="GO:0007186">
    <property type="term" value="P:G protein-coupled receptor signaling pathway"/>
    <property type="evidence" value="ECO:0000318"/>
    <property type="project" value="GO_Central"/>
</dbReference>
<comment type="subcellular location">
    <subcellularLocation>
        <location evidence="1">Membrane</location>
        <topology evidence="1">Multi-pass membrane protein</topology>
    </subcellularLocation>
</comment>
<dbReference type="HOGENOM" id="CLU_009579_3_3_1"/>
<dbReference type="InterPro" id="IPR050125">
    <property type="entry name" value="GPCR_opsins"/>
</dbReference>
<reference evidence="11 12" key="1">
    <citation type="journal article" date="2007" name="Science">
        <title>Sea anemone genome reveals ancestral eumetazoan gene repertoire and genomic organization.</title>
        <authorList>
            <person name="Putnam N.H."/>
            <person name="Srivastava M."/>
            <person name="Hellsten U."/>
            <person name="Dirks B."/>
            <person name="Chapman J."/>
            <person name="Salamov A."/>
            <person name="Terry A."/>
            <person name="Shapiro H."/>
            <person name="Lindquist E."/>
            <person name="Kapitonov V.V."/>
            <person name="Jurka J."/>
            <person name="Genikhovich G."/>
            <person name="Grigoriev I.V."/>
            <person name="Lucas S.M."/>
            <person name="Steele R.E."/>
            <person name="Finnerty J.R."/>
            <person name="Technau U."/>
            <person name="Martindale M.Q."/>
            <person name="Rokhsar D.S."/>
        </authorList>
    </citation>
    <scope>NUCLEOTIDE SEQUENCE [LARGE SCALE GENOMIC DNA]</scope>
    <source>
        <strain evidence="12">CH2 X CH6</strain>
    </source>
</reference>
<dbReference type="PhylomeDB" id="A7SAM1"/>
<evidence type="ECO:0000256" key="2">
    <source>
        <dbReference type="ARBA" id="ARBA00022692"/>
    </source>
</evidence>
<keyword evidence="6 8" id="KW-0675">Receptor</keyword>
<keyword evidence="7 8" id="KW-0807">Transducer</keyword>
<feature type="transmembrane region" description="Helical" evidence="9">
    <location>
        <begin position="238"/>
        <end position="259"/>
    </location>
</feature>
<name>A7SAM1_NEMVE</name>
<dbReference type="FunFam" id="1.20.1070.10:FF:000772">
    <property type="entry name" value="Predicted protein"/>
    <property type="match status" value="1"/>
</dbReference>
<feature type="transmembrane region" description="Helical" evidence="9">
    <location>
        <begin position="131"/>
        <end position="151"/>
    </location>
</feature>
<dbReference type="AlphaFoldDB" id="A7SAM1"/>
<dbReference type="eggNOG" id="KOG3656">
    <property type="taxonomic scope" value="Eukaryota"/>
</dbReference>
<dbReference type="PRINTS" id="PR00237">
    <property type="entry name" value="GPCRRHODOPSN"/>
</dbReference>
<dbReference type="CDD" id="cd00637">
    <property type="entry name" value="7tm_classA_rhodopsin-like"/>
    <property type="match status" value="1"/>
</dbReference>
<dbReference type="OMA" id="WIPVYSV"/>
<dbReference type="GO" id="GO:0008020">
    <property type="term" value="F:G protein-coupled photoreceptor activity"/>
    <property type="evidence" value="ECO:0000318"/>
    <property type="project" value="GO_Central"/>
</dbReference>
<feature type="non-terminal residue" evidence="11">
    <location>
        <position position="308"/>
    </location>
</feature>
<evidence type="ECO:0000256" key="4">
    <source>
        <dbReference type="ARBA" id="ARBA00023040"/>
    </source>
</evidence>
<keyword evidence="2 8" id="KW-0812">Transmembrane</keyword>
<dbReference type="InterPro" id="IPR017452">
    <property type="entry name" value="GPCR_Rhodpsn_7TM"/>
</dbReference>